<keyword evidence="5" id="KW-1185">Reference proteome</keyword>
<dbReference type="SUPFAM" id="SSF52172">
    <property type="entry name" value="CheY-like"/>
    <property type="match status" value="1"/>
</dbReference>
<feature type="modified residue" description="4-aspartylphosphate" evidence="2">
    <location>
        <position position="52"/>
    </location>
</feature>
<proteinExistence type="predicted"/>
<dbReference type="PROSITE" id="PS50110">
    <property type="entry name" value="RESPONSE_REGULATORY"/>
    <property type="match status" value="1"/>
</dbReference>
<organism evidence="4 5">
    <name type="scientific">Methylobacillus methanolivorans</name>
    <dbReference type="NCBI Taxonomy" id="1848927"/>
    <lineage>
        <taxon>Bacteria</taxon>
        <taxon>Pseudomonadati</taxon>
        <taxon>Pseudomonadota</taxon>
        <taxon>Betaproteobacteria</taxon>
        <taxon>Nitrosomonadales</taxon>
        <taxon>Methylophilaceae</taxon>
        <taxon>Methylobacillus</taxon>
    </lineage>
</organism>
<dbReference type="Proteomes" id="UP001617669">
    <property type="component" value="Unassembled WGS sequence"/>
</dbReference>
<comment type="caution">
    <text evidence="4">The sequence shown here is derived from an EMBL/GenBank/DDBJ whole genome shotgun (WGS) entry which is preliminary data.</text>
</comment>
<reference evidence="4 5" key="1">
    <citation type="submission" date="2024-11" db="EMBL/GenBank/DDBJ databases">
        <authorList>
            <person name="Kaparullina E.N."/>
            <person name="Delegan Y.A."/>
            <person name="Doronina N.V."/>
        </authorList>
    </citation>
    <scope>NUCLEOTIDE SEQUENCE [LARGE SCALE GENOMIC DNA]</scope>
    <source>
        <strain evidence="4 5">7sh_L</strain>
    </source>
</reference>
<dbReference type="Gene3D" id="3.40.50.2300">
    <property type="match status" value="1"/>
</dbReference>
<protein>
    <submittedName>
        <fullName evidence="4">Response regulator transcription factor</fullName>
    </submittedName>
</protein>
<dbReference type="InterPro" id="IPR011006">
    <property type="entry name" value="CheY-like_superfamily"/>
</dbReference>
<gene>
    <name evidence="4" type="ORF">ACIKP9_02310</name>
</gene>
<dbReference type="CDD" id="cd17574">
    <property type="entry name" value="REC_OmpR"/>
    <property type="match status" value="1"/>
</dbReference>
<dbReference type="PANTHER" id="PTHR44591">
    <property type="entry name" value="STRESS RESPONSE REGULATOR PROTEIN 1"/>
    <property type="match status" value="1"/>
</dbReference>
<keyword evidence="1 2" id="KW-0597">Phosphoprotein</keyword>
<dbReference type="SMART" id="SM00448">
    <property type="entry name" value="REC"/>
    <property type="match status" value="1"/>
</dbReference>
<sequence>MHKILIIEDQEDVRKLIHLSLGDEQYTIYEANNGDSGLALAEQFKPDLILMDIMMPGLMNGYQICDKLKNEDDFKNTKIIFLTARAQEQDMLDGYRSGCDEYLVKPFSPIKLAEIVKSLLSGQRLQY</sequence>
<evidence type="ECO:0000313" key="4">
    <source>
        <dbReference type="EMBL" id="MFJ5445054.1"/>
    </source>
</evidence>
<evidence type="ECO:0000313" key="5">
    <source>
        <dbReference type="Proteomes" id="UP001617669"/>
    </source>
</evidence>
<evidence type="ECO:0000256" key="1">
    <source>
        <dbReference type="ARBA" id="ARBA00022553"/>
    </source>
</evidence>
<dbReference type="InterPro" id="IPR050595">
    <property type="entry name" value="Bact_response_regulator"/>
</dbReference>
<dbReference type="RefSeq" id="WP_400878769.1">
    <property type="nucleotide sequence ID" value="NZ_JBIWXY010000001.1"/>
</dbReference>
<dbReference type="EMBL" id="JBIWXY010000001">
    <property type="protein sequence ID" value="MFJ5445054.1"/>
    <property type="molecule type" value="Genomic_DNA"/>
</dbReference>
<evidence type="ECO:0000259" key="3">
    <source>
        <dbReference type="PROSITE" id="PS50110"/>
    </source>
</evidence>
<name>A0ABW8GIC5_9PROT</name>
<dbReference type="Pfam" id="PF00072">
    <property type="entry name" value="Response_reg"/>
    <property type="match status" value="1"/>
</dbReference>
<dbReference type="PANTHER" id="PTHR44591:SF3">
    <property type="entry name" value="RESPONSE REGULATORY DOMAIN-CONTAINING PROTEIN"/>
    <property type="match status" value="1"/>
</dbReference>
<feature type="domain" description="Response regulatory" evidence="3">
    <location>
        <begin position="3"/>
        <end position="120"/>
    </location>
</feature>
<dbReference type="InterPro" id="IPR001789">
    <property type="entry name" value="Sig_transdc_resp-reg_receiver"/>
</dbReference>
<evidence type="ECO:0000256" key="2">
    <source>
        <dbReference type="PROSITE-ProRule" id="PRU00169"/>
    </source>
</evidence>
<accession>A0ABW8GIC5</accession>